<feature type="region of interest" description="Disordered" evidence="1">
    <location>
        <begin position="84"/>
        <end position="104"/>
    </location>
</feature>
<proteinExistence type="predicted"/>
<organism evidence="2 3">
    <name type="scientific">Leptomonas pyrrhocoris</name>
    <name type="common">Firebug parasite</name>
    <dbReference type="NCBI Taxonomy" id="157538"/>
    <lineage>
        <taxon>Eukaryota</taxon>
        <taxon>Discoba</taxon>
        <taxon>Euglenozoa</taxon>
        <taxon>Kinetoplastea</taxon>
        <taxon>Metakinetoplastina</taxon>
        <taxon>Trypanosomatida</taxon>
        <taxon>Trypanosomatidae</taxon>
        <taxon>Leishmaniinae</taxon>
        <taxon>Leptomonas</taxon>
    </lineage>
</organism>
<dbReference type="OMA" id="MQHLERH"/>
<evidence type="ECO:0000256" key="1">
    <source>
        <dbReference type="SAM" id="MobiDB-lite"/>
    </source>
</evidence>
<accession>A0A0M9G2V9</accession>
<feature type="compositionally biased region" description="Basic and acidic residues" evidence="1">
    <location>
        <begin position="337"/>
        <end position="350"/>
    </location>
</feature>
<sequence>MRRCVGRSNAVRRTFATPLVAAAISFMSERSGSIATAHRTQTTAAAPYTVAALRGARMKTCRCMSPCPCFAPLRRLASAAATTPSSASAFKTAPPSTAQSSTTTDVPNICLLCDTPFSSWQDHRLEHGHVARTAICNYFVMPESSESLMQHLERHIALDFKEVDALTMKKVERRHRRLLAGLLHLVEENVLKDSLPCVSPSDEAQRTAGNNHSGEAAIGVLQVNADRFLTRLLLGESYMRREVIDRTARLAPVLTDVELNAVAAFLMSTRQLARLFDELSLQNLVRAHAEQVMTAALQDPRQLEGESEANAREVGSGTGAIGHNDDDANSSSSASDKCGENSDALAKEVCESSSEATPSTPHPKKESTPASSEAVASGSCEATCNTATPAVSWKLSRDDKASVLLACIGELEHFHRQDRPRSVLSKLAADALVLNVIATHARDNLISELIHEALQRIVEEGTPVWRQHQKQVQQRIGTDGVSGEAAANACEFVPRRGGKHRKGSHHQRASDPNAFTLEYVRNTPLSATSHPVDDTSPSTSPLSLDSAAAEQLISSYITFQDVDGDINGSNGSRRSSSSSTATTTADANGDANALGEPVYMSAAHFAAKHWEPMEAELQGRVQLFRRLPLCGPYPSMRPFHDEAQQPPKE</sequence>
<comment type="caution">
    <text evidence="2">The sequence shown here is derived from an EMBL/GenBank/DDBJ whole genome shotgun (WGS) entry which is preliminary data.</text>
</comment>
<dbReference type="AlphaFoldDB" id="A0A0M9G2V9"/>
<feature type="region of interest" description="Disordered" evidence="1">
    <location>
        <begin position="496"/>
        <end position="515"/>
    </location>
</feature>
<evidence type="ECO:0000313" key="2">
    <source>
        <dbReference type="EMBL" id="KPA81123.1"/>
    </source>
</evidence>
<dbReference type="Proteomes" id="UP000037923">
    <property type="component" value="Unassembled WGS sequence"/>
</dbReference>
<dbReference type="RefSeq" id="XP_015659562.1">
    <property type="nucleotide sequence ID" value="XM_015802161.1"/>
</dbReference>
<feature type="region of interest" description="Disordered" evidence="1">
    <location>
        <begin position="299"/>
        <end position="379"/>
    </location>
</feature>
<name>A0A0M9G2V9_LEPPY</name>
<dbReference type="EMBL" id="LGTL01000007">
    <property type="protein sequence ID" value="KPA81123.1"/>
    <property type="molecule type" value="Genomic_DNA"/>
</dbReference>
<feature type="region of interest" description="Disordered" evidence="1">
    <location>
        <begin position="525"/>
        <end position="544"/>
    </location>
</feature>
<dbReference type="OrthoDB" id="273766at2759"/>
<keyword evidence="3" id="KW-1185">Reference proteome</keyword>
<feature type="region of interest" description="Disordered" evidence="1">
    <location>
        <begin position="567"/>
        <end position="590"/>
    </location>
</feature>
<reference evidence="2 3" key="1">
    <citation type="submission" date="2015-07" db="EMBL/GenBank/DDBJ databases">
        <title>High-quality genome of monoxenous trypanosomatid Leptomonas pyrrhocoris.</title>
        <authorList>
            <person name="Flegontov P."/>
            <person name="Butenko A."/>
            <person name="Firsov S."/>
            <person name="Vlcek C."/>
            <person name="Logacheva M.D."/>
            <person name="Field M."/>
            <person name="Filatov D."/>
            <person name="Flegontova O."/>
            <person name="Gerasimov E."/>
            <person name="Jackson A.P."/>
            <person name="Kelly S."/>
            <person name="Opperdoes F."/>
            <person name="O'Reilly A."/>
            <person name="Votypka J."/>
            <person name="Yurchenko V."/>
            <person name="Lukes J."/>
        </authorList>
    </citation>
    <scope>NUCLEOTIDE SEQUENCE [LARGE SCALE GENOMIC DNA]</scope>
    <source>
        <strain evidence="2">H10</strain>
    </source>
</reference>
<dbReference type="VEuPathDB" id="TriTrypDB:LpyrH10_07_2800"/>
<protein>
    <submittedName>
        <fullName evidence="2">Putative mitochondrial RNA editing complex protein MP46,mitochondrial</fullName>
    </submittedName>
</protein>
<dbReference type="GeneID" id="26904764"/>
<feature type="compositionally biased region" description="Low complexity" evidence="1">
    <location>
        <begin position="528"/>
        <end position="544"/>
    </location>
</feature>
<gene>
    <name evidence="2" type="ORF">ABB37_04473</name>
</gene>
<feature type="compositionally biased region" description="Basic residues" evidence="1">
    <location>
        <begin position="496"/>
        <end position="507"/>
    </location>
</feature>
<evidence type="ECO:0000313" key="3">
    <source>
        <dbReference type="Proteomes" id="UP000037923"/>
    </source>
</evidence>